<accession>A0A5J9STJ4</accession>
<comment type="caution">
    <text evidence="2">The sequence shown here is derived from an EMBL/GenBank/DDBJ whole genome shotgun (WGS) entry which is preliminary data.</text>
</comment>
<evidence type="ECO:0000313" key="3">
    <source>
        <dbReference type="Proteomes" id="UP000324897"/>
    </source>
</evidence>
<evidence type="ECO:0000313" key="2">
    <source>
        <dbReference type="EMBL" id="TVU02276.1"/>
    </source>
</evidence>
<evidence type="ECO:0000256" key="1">
    <source>
        <dbReference type="SAM" id="MobiDB-lite"/>
    </source>
</evidence>
<reference evidence="2 3" key="1">
    <citation type="journal article" date="2019" name="Sci. Rep.">
        <title>A high-quality genome of Eragrostis curvula grass provides insights into Poaceae evolution and supports new strategies to enhance forage quality.</title>
        <authorList>
            <person name="Carballo J."/>
            <person name="Santos B.A.C.M."/>
            <person name="Zappacosta D."/>
            <person name="Garbus I."/>
            <person name="Selva J.P."/>
            <person name="Gallo C.A."/>
            <person name="Diaz A."/>
            <person name="Albertini E."/>
            <person name="Caccamo M."/>
            <person name="Echenique V."/>
        </authorList>
    </citation>
    <scope>NUCLEOTIDE SEQUENCE [LARGE SCALE GENOMIC DNA]</scope>
    <source>
        <strain evidence="3">cv. Victoria</strain>
        <tissue evidence="2">Leaf</tissue>
    </source>
</reference>
<dbReference type="Proteomes" id="UP000324897">
    <property type="component" value="Unassembled WGS sequence"/>
</dbReference>
<name>A0A5J9STJ4_9POAL</name>
<feature type="non-terminal residue" evidence="2">
    <location>
        <position position="180"/>
    </location>
</feature>
<dbReference type="AlphaFoldDB" id="A0A5J9STJ4"/>
<organism evidence="2 3">
    <name type="scientific">Eragrostis curvula</name>
    <name type="common">weeping love grass</name>
    <dbReference type="NCBI Taxonomy" id="38414"/>
    <lineage>
        <taxon>Eukaryota</taxon>
        <taxon>Viridiplantae</taxon>
        <taxon>Streptophyta</taxon>
        <taxon>Embryophyta</taxon>
        <taxon>Tracheophyta</taxon>
        <taxon>Spermatophyta</taxon>
        <taxon>Magnoliopsida</taxon>
        <taxon>Liliopsida</taxon>
        <taxon>Poales</taxon>
        <taxon>Poaceae</taxon>
        <taxon>PACMAD clade</taxon>
        <taxon>Chloridoideae</taxon>
        <taxon>Eragrostideae</taxon>
        <taxon>Eragrostidinae</taxon>
        <taxon>Eragrostis</taxon>
    </lineage>
</organism>
<dbReference type="Gramene" id="TVU02276">
    <property type="protein sequence ID" value="TVU02276"/>
    <property type="gene ID" value="EJB05_52231"/>
</dbReference>
<gene>
    <name evidence="2" type="ORF">EJB05_52231</name>
</gene>
<dbReference type="EMBL" id="RWGY01000342">
    <property type="protein sequence ID" value="TVU02276.1"/>
    <property type="molecule type" value="Genomic_DNA"/>
</dbReference>
<proteinExistence type="predicted"/>
<sequence length="180" mass="20508">MIPSLDAPPPPWQDRRQRVCFLGFKRQMICLLLDLRRKGCGLLRCCCCLCAEEGRSYLDAASTCRLQHQKPGWMINQERQSLSIEEMCWQNRGVSTSKEPRNVRYWQHIKKHTHISESLPEHTSTTHSRIARKRAHESTTPWDESKREHSSIRAGARAAPGPAPSRSRGGARAGPRRDGA</sequence>
<feature type="compositionally biased region" description="Low complexity" evidence="1">
    <location>
        <begin position="153"/>
        <end position="170"/>
    </location>
</feature>
<keyword evidence="3" id="KW-1185">Reference proteome</keyword>
<protein>
    <submittedName>
        <fullName evidence="2">Uncharacterized protein</fullName>
    </submittedName>
</protein>
<feature type="region of interest" description="Disordered" evidence="1">
    <location>
        <begin position="115"/>
        <end position="180"/>
    </location>
</feature>